<organism evidence="2 3">
    <name type="scientific">Prorocentrum cordatum</name>
    <dbReference type="NCBI Taxonomy" id="2364126"/>
    <lineage>
        <taxon>Eukaryota</taxon>
        <taxon>Sar</taxon>
        <taxon>Alveolata</taxon>
        <taxon>Dinophyceae</taxon>
        <taxon>Prorocentrales</taxon>
        <taxon>Prorocentraceae</taxon>
        <taxon>Prorocentrum</taxon>
    </lineage>
</organism>
<feature type="non-terminal residue" evidence="2">
    <location>
        <position position="306"/>
    </location>
</feature>
<gene>
    <name evidence="2" type="ORF">PCOR1329_LOCUS22120</name>
</gene>
<comment type="caution">
    <text evidence="2">The sequence shown here is derived from an EMBL/GenBank/DDBJ whole genome shotgun (WGS) entry which is preliminary data.</text>
</comment>
<feature type="compositionally biased region" description="Basic and acidic residues" evidence="1">
    <location>
        <begin position="103"/>
        <end position="113"/>
    </location>
</feature>
<accession>A0ABN9RMP9</accession>
<dbReference type="Proteomes" id="UP001189429">
    <property type="component" value="Unassembled WGS sequence"/>
</dbReference>
<evidence type="ECO:0000256" key="1">
    <source>
        <dbReference type="SAM" id="MobiDB-lite"/>
    </source>
</evidence>
<reference evidence="2" key="1">
    <citation type="submission" date="2023-10" db="EMBL/GenBank/DDBJ databases">
        <authorList>
            <person name="Chen Y."/>
            <person name="Shah S."/>
            <person name="Dougan E. K."/>
            <person name="Thang M."/>
            <person name="Chan C."/>
        </authorList>
    </citation>
    <scope>NUCLEOTIDE SEQUENCE [LARGE SCALE GENOMIC DNA]</scope>
</reference>
<feature type="non-terminal residue" evidence="2">
    <location>
        <position position="1"/>
    </location>
</feature>
<keyword evidence="3" id="KW-1185">Reference proteome</keyword>
<name>A0ABN9RMP9_9DINO</name>
<sequence>DVGQFADRAIDFYWMDARLASIFEDVHSNENMPYRPRRPTWIRVALPWHAYVAQVIERPRPEFDLDHGAAEGLDCSWQGFCKAAEAELRALFGWAHAEARGRGGRRATPEVVKRQLPPKQPSPIADPGPARAWRWAARELAWINQLVCGLLRGEPKPRDGSLRGVPEQPSPERLDIHSDAGGRPTTSGGAPLRGYIVEVSQQLRRAWRRLLLARHHRGQMDPWGALLFAALQALAAGDRAAPIAEAIFRIQRFAEGRAQAWEQHVTRQRSAKLHERLGDKFPGSGGYLHEICHWKYAWKEPIFGPQ</sequence>
<proteinExistence type="predicted"/>
<feature type="compositionally biased region" description="Basic and acidic residues" evidence="1">
    <location>
        <begin position="170"/>
        <end position="180"/>
    </location>
</feature>
<protein>
    <submittedName>
        <fullName evidence="2">Uncharacterized protein</fullName>
    </submittedName>
</protein>
<feature type="region of interest" description="Disordered" evidence="1">
    <location>
        <begin position="157"/>
        <end position="191"/>
    </location>
</feature>
<dbReference type="EMBL" id="CAUYUJ010007347">
    <property type="protein sequence ID" value="CAK0820436.1"/>
    <property type="molecule type" value="Genomic_DNA"/>
</dbReference>
<evidence type="ECO:0000313" key="3">
    <source>
        <dbReference type="Proteomes" id="UP001189429"/>
    </source>
</evidence>
<feature type="region of interest" description="Disordered" evidence="1">
    <location>
        <begin position="103"/>
        <end position="128"/>
    </location>
</feature>
<evidence type="ECO:0000313" key="2">
    <source>
        <dbReference type="EMBL" id="CAK0820436.1"/>
    </source>
</evidence>